<keyword evidence="3" id="KW-1185">Reference proteome</keyword>
<accession>A0ABU5E288</accession>
<evidence type="ECO:0000313" key="3">
    <source>
        <dbReference type="Proteomes" id="UP001271769"/>
    </source>
</evidence>
<dbReference type="PROSITE" id="PS51257">
    <property type="entry name" value="PROKAR_LIPOPROTEIN"/>
    <property type="match status" value="1"/>
</dbReference>
<dbReference type="InterPro" id="IPR021675">
    <property type="entry name" value="DUF3261"/>
</dbReference>
<keyword evidence="1" id="KW-0732">Signal</keyword>
<evidence type="ECO:0000313" key="2">
    <source>
        <dbReference type="EMBL" id="MDY0873334.1"/>
    </source>
</evidence>
<gene>
    <name evidence="2" type="ORF">SMD31_15435</name>
</gene>
<dbReference type="RefSeq" id="WP_320501788.1">
    <property type="nucleotide sequence ID" value="NZ_JAXCLX010000002.1"/>
</dbReference>
<dbReference type="Pfam" id="PF11659">
    <property type="entry name" value="DUF3261"/>
    <property type="match status" value="1"/>
</dbReference>
<sequence>MRRWGFVLLLLLTACSGVATGQSDNQPLFAPGRVLNLPAPGDLGHRAEWLQQITVHHGADVFAFEGRISVTPERFQLVGLDGLGRRAMTVVWEKSGLVTATRADWLPPQVKPGAMLADIVLLYWPRDVLRQALKSSGATLQEIGRTRIVSIGTEEVLHIDDLGNGRVTYRNNAWGYLIDVQTVEVTP</sequence>
<evidence type="ECO:0000256" key="1">
    <source>
        <dbReference type="SAM" id="SignalP"/>
    </source>
</evidence>
<reference evidence="2 3" key="1">
    <citation type="journal article" date="2013" name="Antonie Van Leeuwenhoek">
        <title>Dongia rigui sp. nov., isolated from freshwater of a large wetland in Korea.</title>
        <authorList>
            <person name="Baik K.S."/>
            <person name="Hwang Y.M."/>
            <person name="Choi J.S."/>
            <person name="Kwon J."/>
            <person name="Seong C.N."/>
        </authorList>
    </citation>
    <scope>NUCLEOTIDE SEQUENCE [LARGE SCALE GENOMIC DNA]</scope>
    <source>
        <strain evidence="2 3">04SU4-P</strain>
    </source>
</reference>
<feature type="chain" id="PRO_5045372363" evidence="1">
    <location>
        <begin position="20"/>
        <end position="187"/>
    </location>
</feature>
<dbReference type="Proteomes" id="UP001271769">
    <property type="component" value="Unassembled WGS sequence"/>
</dbReference>
<protein>
    <submittedName>
        <fullName evidence="2">DUF3261 domain-containing protein</fullName>
    </submittedName>
</protein>
<comment type="caution">
    <text evidence="2">The sequence shown here is derived from an EMBL/GenBank/DDBJ whole genome shotgun (WGS) entry which is preliminary data.</text>
</comment>
<organism evidence="2 3">
    <name type="scientific">Dongia rigui</name>
    <dbReference type="NCBI Taxonomy" id="940149"/>
    <lineage>
        <taxon>Bacteria</taxon>
        <taxon>Pseudomonadati</taxon>
        <taxon>Pseudomonadota</taxon>
        <taxon>Alphaproteobacteria</taxon>
        <taxon>Rhodospirillales</taxon>
        <taxon>Dongiaceae</taxon>
        <taxon>Dongia</taxon>
    </lineage>
</organism>
<dbReference type="EMBL" id="JAXCLX010000002">
    <property type="protein sequence ID" value="MDY0873334.1"/>
    <property type="molecule type" value="Genomic_DNA"/>
</dbReference>
<proteinExistence type="predicted"/>
<feature type="signal peptide" evidence="1">
    <location>
        <begin position="1"/>
        <end position="19"/>
    </location>
</feature>
<name>A0ABU5E288_9PROT</name>